<reference evidence="2" key="1">
    <citation type="submission" date="2022-11" db="UniProtKB">
        <authorList>
            <consortium name="WormBaseParasite"/>
        </authorList>
    </citation>
    <scope>IDENTIFICATION</scope>
</reference>
<proteinExistence type="predicted"/>
<evidence type="ECO:0000313" key="1">
    <source>
        <dbReference type="Proteomes" id="UP000887579"/>
    </source>
</evidence>
<accession>A0AC34FH67</accession>
<sequence length="104" mass="11505">MYRSLILLVVLAIVCSVMSENNLNHNRFARQAACPGFLCSNNLCLPSGLTCNGVTLFDLLLLPLFIGTKICYFVHVHLVASAPGLVPTLIFIVFYKEFFLILAI</sequence>
<dbReference type="Proteomes" id="UP000887579">
    <property type="component" value="Unplaced"/>
</dbReference>
<protein>
    <submittedName>
        <fullName evidence="2">Uncharacterized protein</fullName>
    </submittedName>
</protein>
<name>A0AC34FH67_9BILA</name>
<organism evidence="1 2">
    <name type="scientific">Panagrolaimus sp. ES5</name>
    <dbReference type="NCBI Taxonomy" id="591445"/>
    <lineage>
        <taxon>Eukaryota</taxon>
        <taxon>Metazoa</taxon>
        <taxon>Ecdysozoa</taxon>
        <taxon>Nematoda</taxon>
        <taxon>Chromadorea</taxon>
        <taxon>Rhabditida</taxon>
        <taxon>Tylenchina</taxon>
        <taxon>Panagrolaimomorpha</taxon>
        <taxon>Panagrolaimoidea</taxon>
        <taxon>Panagrolaimidae</taxon>
        <taxon>Panagrolaimus</taxon>
    </lineage>
</organism>
<evidence type="ECO:0000313" key="2">
    <source>
        <dbReference type="WBParaSite" id="ES5_v2.g16555.t1"/>
    </source>
</evidence>
<dbReference type="WBParaSite" id="ES5_v2.g16555.t1">
    <property type="protein sequence ID" value="ES5_v2.g16555.t1"/>
    <property type="gene ID" value="ES5_v2.g16555"/>
</dbReference>